<dbReference type="OrthoDB" id="410315at2759"/>
<proteinExistence type="predicted"/>
<feature type="domain" description="Neurotransmitter-gated ion-channel ligand-binding" evidence="1">
    <location>
        <begin position="1"/>
        <end position="133"/>
    </location>
</feature>
<dbReference type="InterPro" id="IPR006202">
    <property type="entry name" value="Neur_chan_lig-bd"/>
</dbReference>
<dbReference type="OMA" id="HAAYINT"/>
<dbReference type="SUPFAM" id="SSF63712">
    <property type="entry name" value="Nicotinic receptor ligand binding domain-like"/>
    <property type="match status" value="1"/>
</dbReference>
<dbReference type="Gene3D" id="2.70.170.10">
    <property type="entry name" value="Neurotransmitter-gated ion-channel ligand-binding domain"/>
    <property type="match status" value="1"/>
</dbReference>
<dbReference type="GeneID" id="108677084"/>
<dbReference type="CDD" id="cd18989">
    <property type="entry name" value="LGIC_ECD_cation"/>
    <property type="match status" value="1"/>
</dbReference>
<dbReference type="Proteomes" id="UP000694843">
    <property type="component" value="Unplaced"/>
</dbReference>
<protein>
    <submittedName>
        <fullName evidence="3">Neuronal acetylcholine receptor subunit alpha-6</fullName>
    </submittedName>
</protein>
<dbReference type="RefSeq" id="XP_018020723.1">
    <property type="nucleotide sequence ID" value="XM_018165234.1"/>
</dbReference>
<dbReference type="InterPro" id="IPR006201">
    <property type="entry name" value="Neur_channel"/>
</dbReference>
<accession>A0A8B7P3U7</accession>
<name>A0A8B7P3U7_HYAAZ</name>
<keyword evidence="2" id="KW-1185">Reference proteome</keyword>
<dbReference type="InterPro" id="IPR036734">
    <property type="entry name" value="Neur_chan_lig-bd_sf"/>
</dbReference>
<dbReference type="Pfam" id="PF02931">
    <property type="entry name" value="Neur_chan_LBD"/>
    <property type="match status" value="1"/>
</dbReference>
<dbReference type="GO" id="GO:0004888">
    <property type="term" value="F:transmembrane signaling receptor activity"/>
    <property type="evidence" value="ECO:0007669"/>
    <property type="project" value="InterPro"/>
</dbReference>
<dbReference type="GO" id="GO:0016020">
    <property type="term" value="C:membrane"/>
    <property type="evidence" value="ECO:0007669"/>
    <property type="project" value="InterPro"/>
</dbReference>
<keyword evidence="3" id="KW-0675">Receptor</keyword>
<dbReference type="GO" id="GO:0005230">
    <property type="term" value="F:extracellular ligand-gated monoatomic ion channel activity"/>
    <property type="evidence" value="ECO:0007669"/>
    <property type="project" value="InterPro"/>
</dbReference>
<dbReference type="AlphaFoldDB" id="A0A8B7P3U7"/>
<evidence type="ECO:0000313" key="3">
    <source>
        <dbReference type="RefSeq" id="XP_018020723.1"/>
    </source>
</evidence>
<sequence>YWKDQHLRWTPAEHEGIQQVHLDPSDLWMPDLALYNRVGGDVAPTWGAAPLLVKSDGTVMWFPPSYFKVPCALDLALWPRDTHNCTVSLGSWAHYGAQLDLVLMGNNSGVVMGELHQGPQWEVVGVVGARNTHIDLTIVFTVTRRASQHAAYINTSMMGV</sequence>
<feature type="non-terminal residue" evidence="3">
    <location>
        <position position="1"/>
    </location>
</feature>
<evidence type="ECO:0000313" key="2">
    <source>
        <dbReference type="Proteomes" id="UP000694843"/>
    </source>
</evidence>
<dbReference type="PANTHER" id="PTHR18945">
    <property type="entry name" value="NEUROTRANSMITTER GATED ION CHANNEL"/>
    <property type="match status" value="1"/>
</dbReference>
<evidence type="ECO:0000259" key="1">
    <source>
        <dbReference type="Pfam" id="PF02931"/>
    </source>
</evidence>
<organism evidence="2 3">
    <name type="scientific">Hyalella azteca</name>
    <name type="common">Amphipod</name>
    <dbReference type="NCBI Taxonomy" id="294128"/>
    <lineage>
        <taxon>Eukaryota</taxon>
        <taxon>Metazoa</taxon>
        <taxon>Ecdysozoa</taxon>
        <taxon>Arthropoda</taxon>
        <taxon>Crustacea</taxon>
        <taxon>Multicrustacea</taxon>
        <taxon>Malacostraca</taxon>
        <taxon>Eumalacostraca</taxon>
        <taxon>Peracarida</taxon>
        <taxon>Amphipoda</taxon>
        <taxon>Senticaudata</taxon>
        <taxon>Talitrida</taxon>
        <taxon>Talitroidea</taxon>
        <taxon>Hyalellidae</taxon>
        <taxon>Hyalella</taxon>
    </lineage>
</organism>
<dbReference type="KEGG" id="hazt:108677084"/>
<gene>
    <name evidence="3" type="primary">LOC108677084</name>
</gene>
<reference evidence="3" key="1">
    <citation type="submission" date="2025-08" db="UniProtKB">
        <authorList>
            <consortium name="RefSeq"/>
        </authorList>
    </citation>
    <scope>IDENTIFICATION</scope>
    <source>
        <tissue evidence="3">Whole organism</tissue>
    </source>
</reference>